<comment type="subcellular location">
    <subcellularLocation>
        <location evidence="1">Endoplasmic reticulum membrane</location>
        <topology evidence="1">Single-pass type IV membrane protein</topology>
    </subcellularLocation>
    <subcellularLocation>
        <location evidence="2">Golgi apparatus membrane</location>
        <topology evidence="2">Single-pass type IV membrane protein</topology>
    </subcellularLocation>
</comment>
<dbReference type="Proteomes" id="UP001342314">
    <property type="component" value="Unassembled WGS sequence"/>
</dbReference>
<feature type="compositionally biased region" description="Basic and acidic residues" evidence="11">
    <location>
        <begin position="93"/>
        <end position="109"/>
    </location>
</feature>
<organism evidence="13 14">
    <name type="scientific">Rhodotorula paludigena</name>
    <dbReference type="NCBI Taxonomy" id="86838"/>
    <lineage>
        <taxon>Eukaryota</taxon>
        <taxon>Fungi</taxon>
        <taxon>Dikarya</taxon>
        <taxon>Basidiomycota</taxon>
        <taxon>Pucciniomycotina</taxon>
        <taxon>Microbotryomycetes</taxon>
        <taxon>Sporidiobolales</taxon>
        <taxon>Sporidiobolaceae</taxon>
        <taxon>Rhodotorula</taxon>
    </lineage>
</organism>
<feature type="region of interest" description="Disordered" evidence="11">
    <location>
        <begin position="93"/>
        <end position="129"/>
    </location>
</feature>
<evidence type="ECO:0000256" key="9">
    <source>
        <dbReference type="ARBA" id="ARBA00037983"/>
    </source>
</evidence>
<name>A0AAV5GKF7_9BASI</name>
<dbReference type="CDD" id="cd15863">
    <property type="entry name" value="SNARE_GS27"/>
    <property type="match status" value="1"/>
</dbReference>
<keyword evidence="14" id="KW-1185">Reference proteome</keyword>
<keyword evidence="8 12" id="KW-0472">Membrane</keyword>
<dbReference type="GO" id="GO:0031201">
    <property type="term" value="C:SNARE complex"/>
    <property type="evidence" value="ECO:0007669"/>
    <property type="project" value="TreeGrafter"/>
</dbReference>
<keyword evidence="3" id="KW-0813">Transport</keyword>
<keyword evidence="5" id="KW-0653">Protein transport</keyword>
<comment type="similarity">
    <text evidence="9">Belongs to the BOS1 family.</text>
</comment>
<keyword evidence="4 12" id="KW-0812">Transmembrane</keyword>
<evidence type="ECO:0000256" key="12">
    <source>
        <dbReference type="SAM" id="Phobius"/>
    </source>
</evidence>
<evidence type="ECO:0000256" key="8">
    <source>
        <dbReference type="ARBA" id="ARBA00023136"/>
    </source>
</evidence>
<proteinExistence type="inferred from homology"/>
<evidence type="ECO:0000256" key="6">
    <source>
        <dbReference type="ARBA" id="ARBA00022989"/>
    </source>
</evidence>
<evidence type="ECO:0000256" key="10">
    <source>
        <dbReference type="ARBA" id="ARBA00040957"/>
    </source>
</evidence>
<dbReference type="PANTHER" id="PTHR21230:SF1">
    <property type="entry name" value="GOLGI SNAP RECEPTOR COMPLEX MEMBER 2"/>
    <property type="match status" value="1"/>
</dbReference>
<dbReference type="GO" id="GO:0000139">
    <property type="term" value="C:Golgi membrane"/>
    <property type="evidence" value="ECO:0007669"/>
    <property type="project" value="UniProtKB-SubCell"/>
</dbReference>
<protein>
    <recommendedName>
        <fullName evidence="10">Protein transport protein BOS1</fullName>
    </recommendedName>
</protein>
<evidence type="ECO:0000313" key="13">
    <source>
        <dbReference type="EMBL" id="GJN89981.1"/>
    </source>
</evidence>
<dbReference type="AlphaFoldDB" id="A0AAV5GKF7"/>
<dbReference type="Pfam" id="PF12352">
    <property type="entry name" value="V-SNARE_C"/>
    <property type="match status" value="1"/>
</dbReference>
<dbReference type="GO" id="GO:0006906">
    <property type="term" value="P:vesicle fusion"/>
    <property type="evidence" value="ECO:0007669"/>
    <property type="project" value="TreeGrafter"/>
</dbReference>
<feature type="compositionally biased region" description="Low complexity" evidence="11">
    <location>
        <begin position="112"/>
        <end position="129"/>
    </location>
</feature>
<keyword evidence="6 12" id="KW-1133">Transmembrane helix</keyword>
<dbReference type="InterPro" id="IPR027027">
    <property type="entry name" value="GOSR2/Membrin/Bos1"/>
</dbReference>
<evidence type="ECO:0000256" key="5">
    <source>
        <dbReference type="ARBA" id="ARBA00022927"/>
    </source>
</evidence>
<dbReference type="GO" id="GO:0015031">
    <property type="term" value="P:protein transport"/>
    <property type="evidence" value="ECO:0007669"/>
    <property type="project" value="UniProtKB-KW"/>
</dbReference>
<keyword evidence="7" id="KW-0333">Golgi apparatus</keyword>
<dbReference type="EMBL" id="BQKY01000006">
    <property type="protein sequence ID" value="GJN89981.1"/>
    <property type="molecule type" value="Genomic_DNA"/>
</dbReference>
<comment type="caution">
    <text evidence="13">The sequence shown here is derived from an EMBL/GenBank/DDBJ whole genome shotgun (WGS) entry which is preliminary data.</text>
</comment>
<evidence type="ECO:0000256" key="2">
    <source>
        <dbReference type="ARBA" id="ARBA00004409"/>
    </source>
</evidence>
<dbReference type="GO" id="GO:0000149">
    <property type="term" value="F:SNARE binding"/>
    <property type="evidence" value="ECO:0007669"/>
    <property type="project" value="TreeGrafter"/>
</dbReference>
<evidence type="ECO:0000256" key="11">
    <source>
        <dbReference type="SAM" id="MobiDB-lite"/>
    </source>
</evidence>
<dbReference type="GO" id="GO:0005484">
    <property type="term" value="F:SNAP receptor activity"/>
    <property type="evidence" value="ECO:0007669"/>
    <property type="project" value="InterPro"/>
</dbReference>
<sequence length="305" mass="32695">MNSLYTLALRQSSSLQSDLKQLDALSSSPSPAAASTSALNGQITASLAALDRTVDDYDAMARREIVDAKREKALARVARFRDEYRDLRKEYDRVKQRALDHKSRQDRSELFAGPSSSSSAPYAPSSSSSSALAASSSSLSYGASTSAAPRHSAHAQQQQPFSPDVSIQMGTPPNPHPSFSAPGGGGIGGGYASPNSPYMSADYSVSVHNNARTNYALREHDFLGSTGAALDGYLAQGQAVLGNLANQRDVMKGTQRRLLSAANTLGLSRSTITFIERRTKEDYYILLGGGAFTLVCFWAILHYWG</sequence>
<dbReference type="PANTHER" id="PTHR21230">
    <property type="entry name" value="VESICLE TRANSPORT V-SNARE PROTEIN VTI1-RELATED"/>
    <property type="match status" value="1"/>
</dbReference>
<dbReference type="PIRSF" id="PIRSF028865">
    <property type="entry name" value="Membrin-2"/>
    <property type="match status" value="1"/>
</dbReference>
<evidence type="ECO:0000313" key="14">
    <source>
        <dbReference type="Proteomes" id="UP001342314"/>
    </source>
</evidence>
<evidence type="ECO:0000256" key="4">
    <source>
        <dbReference type="ARBA" id="ARBA00022692"/>
    </source>
</evidence>
<evidence type="ECO:0000256" key="1">
    <source>
        <dbReference type="ARBA" id="ARBA00004163"/>
    </source>
</evidence>
<dbReference type="GO" id="GO:0012507">
    <property type="term" value="C:ER to Golgi transport vesicle membrane"/>
    <property type="evidence" value="ECO:0007669"/>
    <property type="project" value="TreeGrafter"/>
</dbReference>
<feature type="region of interest" description="Disordered" evidence="11">
    <location>
        <begin position="141"/>
        <end position="185"/>
    </location>
</feature>
<feature type="transmembrane region" description="Helical" evidence="12">
    <location>
        <begin position="283"/>
        <end position="304"/>
    </location>
</feature>
<accession>A0AAV5GKF7</accession>
<evidence type="ECO:0000256" key="3">
    <source>
        <dbReference type="ARBA" id="ARBA00022448"/>
    </source>
</evidence>
<dbReference type="GO" id="GO:0031902">
    <property type="term" value="C:late endosome membrane"/>
    <property type="evidence" value="ECO:0007669"/>
    <property type="project" value="TreeGrafter"/>
</dbReference>
<evidence type="ECO:0000256" key="7">
    <source>
        <dbReference type="ARBA" id="ARBA00023034"/>
    </source>
</evidence>
<reference evidence="13 14" key="1">
    <citation type="submission" date="2021-12" db="EMBL/GenBank/DDBJ databases">
        <title>High titer production of polyol ester of fatty acids by Rhodotorula paludigena BS15 towards product separation-free biomass refinery.</title>
        <authorList>
            <person name="Mano J."/>
            <person name="Ono H."/>
            <person name="Tanaka T."/>
            <person name="Naito K."/>
            <person name="Sushida H."/>
            <person name="Ike M."/>
            <person name="Tokuyasu K."/>
            <person name="Kitaoka M."/>
        </authorList>
    </citation>
    <scope>NUCLEOTIDE SEQUENCE [LARGE SCALE GENOMIC DNA]</scope>
    <source>
        <strain evidence="13 14">BS15</strain>
    </source>
</reference>
<dbReference type="GO" id="GO:0006888">
    <property type="term" value="P:endoplasmic reticulum to Golgi vesicle-mediated transport"/>
    <property type="evidence" value="ECO:0007669"/>
    <property type="project" value="TreeGrafter"/>
</dbReference>
<dbReference type="GO" id="GO:0005789">
    <property type="term" value="C:endoplasmic reticulum membrane"/>
    <property type="evidence" value="ECO:0007669"/>
    <property type="project" value="UniProtKB-SubCell"/>
</dbReference>
<gene>
    <name evidence="13" type="ORF">Rhopal_002970-T1</name>
</gene>